<protein>
    <submittedName>
        <fullName evidence="2">Uncharacterized protein</fullName>
    </submittedName>
</protein>
<gene>
    <name evidence="2" type="ORF">GVT53_02305</name>
</gene>
<sequence>MGKISLSIFSRNGLLSDWVRYEGNDASLFWDSVFCHRNIDLGAENVFYGNAINALMIAIIMAMLLNVENFEMFFMEIPFFHSALGTDWVEISI</sequence>
<evidence type="ECO:0000313" key="3">
    <source>
        <dbReference type="Proteomes" id="UP000502928"/>
    </source>
</evidence>
<keyword evidence="1" id="KW-1133">Transmembrane helix</keyword>
<keyword evidence="1" id="KW-0812">Transmembrane</keyword>
<reference evidence="2 3" key="1">
    <citation type="submission" date="2020-02" db="EMBL/GenBank/DDBJ databases">
        <title>Complete genome of Muricauda sp. 501str8.</title>
        <authorList>
            <person name="Dong B."/>
            <person name="Zhu S."/>
            <person name="Yang J."/>
            <person name="Chen J."/>
        </authorList>
    </citation>
    <scope>NUCLEOTIDE SEQUENCE [LARGE SCALE GENOMIC DNA]</scope>
    <source>
        <strain evidence="2 3">501str8</strain>
    </source>
</reference>
<keyword evidence="1" id="KW-0472">Membrane</keyword>
<keyword evidence="3" id="KW-1185">Reference proteome</keyword>
<dbReference type="EMBL" id="CP049616">
    <property type="protein sequence ID" value="QII43562.1"/>
    <property type="molecule type" value="Genomic_DNA"/>
</dbReference>
<organism evidence="2 3">
    <name type="scientific">Flagellimonas oceani</name>
    <dbReference type="NCBI Taxonomy" id="2698672"/>
    <lineage>
        <taxon>Bacteria</taxon>
        <taxon>Pseudomonadati</taxon>
        <taxon>Bacteroidota</taxon>
        <taxon>Flavobacteriia</taxon>
        <taxon>Flavobacteriales</taxon>
        <taxon>Flavobacteriaceae</taxon>
        <taxon>Flagellimonas</taxon>
    </lineage>
</organism>
<proteinExistence type="predicted"/>
<feature type="transmembrane region" description="Helical" evidence="1">
    <location>
        <begin position="47"/>
        <end position="67"/>
    </location>
</feature>
<dbReference type="KEGG" id="mut:GVT53_02305"/>
<evidence type="ECO:0000256" key="1">
    <source>
        <dbReference type="SAM" id="Phobius"/>
    </source>
</evidence>
<dbReference type="AlphaFoldDB" id="A0A6G7IZE0"/>
<evidence type="ECO:0000313" key="2">
    <source>
        <dbReference type="EMBL" id="QII43562.1"/>
    </source>
</evidence>
<dbReference type="RefSeq" id="WP_166247232.1">
    <property type="nucleotide sequence ID" value="NZ_CP049616.1"/>
</dbReference>
<name>A0A6G7IZE0_9FLAO</name>
<dbReference type="Proteomes" id="UP000502928">
    <property type="component" value="Chromosome"/>
</dbReference>
<accession>A0A6G7IZE0</accession>